<dbReference type="OrthoDB" id="3171769at2"/>
<evidence type="ECO:0000313" key="3">
    <source>
        <dbReference type="Proteomes" id="UP000294901"/>
    </source>
</evidence>
<dbReference type="Proteomes" id="UP000294901">
    <property type="component" value="Unassembled WGS sequence"/>
</dbReference>
<accession>A0A4R6JYA7</accession>
<protein>
    <submittedName>
        <fullName evidence="2">Uncharacterized protein</fullName>
    </submittedName>
</protein>
<dbReference type="AlphaFoldDB" id="A0A4R6JYA7"/>
<sequence length="326" mass="36012">MTANLVDRYVLTALRRLPEQQRADIDRELRASIEDAVDARVEAGEPRDTAIEQTLLELGDPDRLADSYAGRPNYLIGPELYPVWRRSLTALLTLVLPIVVLVTAFVQVLADDAGFGEVIGTAVGTIINVGAHMAFWVTLTFWIVERTGAGKSDLNRQWTPQDLPRYEPGALTRVQFAANLLWPAVVIGALVLQQFTFTEEPLLDPANWSFWWPVLIALIVLKGLWVFWVYRLGRWTRPVAVVNAVLSLVTGGVIIYLLSSDNFFNPAFTGFNGTDVDLQGWISVVVMLTTGVSIAYDIVDVFRKAEQARKGLGVKVPGTGNPYTAG</sequence>
<dbReference type="Pfam" id="PF22564">
    <property type="entry name" value="HAAS"/>
    <property type="match status" value="1"/>
</dbReference>
<reference evidence="2 3" key="1">
    <citation type="submission" date="2019-03" db="EMBL/GenBank/DDBJ databases">
        <title>Sequencing the genomes of 1000 actinobacteria strains.</title>
        <authorList>
            <person name="Klenk H.-P."/>
        </authorList>
    </citation>
    <scope>NUCLEOTIDE SEQUENCE [LARGE SCALE GENOMIC DNA]</scope>
    <source>
        <strain evidence="2 3">DSM 43805</strain>
    </source>
</reference>
<name>A0A4R6JYA7_9ACTN</name>
<gene>
    <name evidence="2" type="ORF">C8E87_5458</name>
</gene>
<dbReference type="EMBL" id="SNWR01000001">
    <property type="protein sequence ID" value="TDO41719.1"/>
    <property type="molecule type" value="Genomic_DNA"/>
</dbReference>
<keyword evidence="1" id="KW-1133">Transmembrane helix</keyword>
<organism evidence="2 3">
    <name type="scientific">Paractinoplanes brasiliensis</name>
    <dbReference type="NCBI Taxonomy" id="52695"/>
    <lineage>
        <taxon>Bacteria</taxon>
        <taxon>Bacillati</taxon>
        <taxon>Actinomycetota</taxon>
        <taxon>Actinomycetes</taxon>
        <taxon>Micromonosporales</taxon>
        <taxon>Micromonosporaceae</taxon>
        <taxon>Paractinoplanes</taxon>
    </lineage>
</organism>
<keyword evidence="1" id="KW-0472">Membrane</keyword>
<evidence type="ECO:0000313" key="2">
    <source>
        <dbReference type="EMBL" id="TDO41719.1"/>
    </source>
</evidence>
<feature type="transmembrane region" description="Helical" evidence="1">
    <location>
        <begin position="239"/>
        <end position="258"/>
    </location>
</feature>
<dbReference type="InterPro" id="IPR047928">
    <property type="entry name" value="Perm_prefix_1"/>
</dbReference>
<feature type="transmembrane region" description="Helical" evidence="1">
    <location>
        <begin position="210"/>
        <end position="230"/>
    </location>
</feature>
<evidence type="ECO:0000256" key="1">
    <source>
        <dbReference type="SAM" id="Phobius"/>
    </source>
</evidence>
<keyword evidence="1" id="KW-0812">Transmembrane</keyword>
<comment type="caution">
    <text evidence="2">The sequence shown here is derived from an EMBL/GenBank/DDBJ whole genome shotgun (WGS) entry which is preliminary data.</text>
</comment>
<feature type="transmembrane region" description="Helical" evidence="1">
    <location>
        <begin position="278"/>
        <end position="299"/>
    </location>
</feature>
<feature type="transmembrane region" description="Helical" evidence="1">
    <location>
        <begin position="180"/>
        <end position="198"/>
    </location>
</feature>
<keyword evidence="3" id="KW-1185">Reference proteome</keyword>
<dbReference type="NCBIfam" id="NF038403">
    <property type="entry name" value="perm_prefix_1"/>
    <property type="match status" value="1"/>
</dbReference>
<feature type="transmembrane region" description="Helical" evidence="1">
    <location>
        <begin position="122"/>
        <end position="144"/>
    </location>
</feature>
<feature type="transmembrane region" description="Helical" evidence="1">
    <location>
        <begin position="88"/>
        <end position="110"/>
    </location>
</feature>
<proteinExistence type="predicted"/>
<dbReference type="RefSeq" id="WP_133875708.1">
    <property type="nucleotide sequence ID" value="NZ_BOMD01000121.1"/>
</dbReference>